<dbReference type="GO" id="GO:0016747">
    <property type="term" value="F:acyltransferase activity, transferring groups other than amino-acyl groups"/>
    <property type="evidence" value="ECO:0007669"/>
    <property type="project" value="InterPro"/>
</dbReference>
<dbReference type="CDD" id="cd04301">
    <property type="entry name" value="NAT_SF"/>
    <property type="match status" value="1"/>
</dbReference>
<dbReference type="Pfam" id="PF00583">
    <property type="entry name" value="Acetyltransf_1"/>
    <property type="match status" value="1"/>
</dbReference>
<dbReference type="SUPFAM" id="SSF55729">
    <property type="entry name" value="Acyl-CoA N-acyltransferases (Nat)"/>
    <property type="match status" value="1"/>
</dbReference>
<dbReference type="EMBL" id="JAGYPE010000002">
    <property type="protein sequence ID" value="MBS4182768.1"/>
    <property type="molecule type" value="Genomic_DNA"/>
</dbReference>
<dbReference type="InterPro" id="IPR016181">
    <property type="entry name" value="Acyl_CoA_acyltransferase"/>
</dbReference>
<dbReference type="InterPro" id="IPR000182">
    <property type="entry name" value="GNAT_dom"/>
</dbReference>
<evidence type="ECO:0000313" key="2">
    <source>
        <dbReference type="EMBL" id="MBS4182768.1"/>
    </source>
</evidence>
<proteinExistence type="predicted"/>
<gene>
    <name evidence="2" type="ORF">KHB02_15330</name>
</gene>
<dbReference type="Gene3D" id="3.40.630.30">
    <property type="match status" value="1"/>
</dbReference>
<evidence type="ECO:0000259" key="1">
    <source>
        <dbReference type="PROSITE" id="PS51186"/>
    </source>
</evidence>
<sequence length="314" mass="33912">MTDIASSVLVRRGTPGDIPLLTAWTNADPVAWVDGPRFTDELATGNYRPEWSWIAEQDGRLVGRALWWGPTDADAPATLDCLTVSPDSSSPAEVGAALVQAGLAAFPDRAGLEFNVDVREGWEADPAVVEAVDWRHEAAHRGGFSRTTERVSFARTATDPKPPRSTRLSFVPAPDASFRGLFAAVAPGSLDGHTIDMVAREGVDALADDDLAFYRSLPGERDAWRTAVRHDGATVGFIVPTRTAYDASISYLGVLPRHRGHGYVHDLLAEMVHVHHDSGQSRIVGTTDAVNTPMRAAFEAAGFTVTRVRIVHAR</sequence>
<organism evidence="2">
    <name type="scientific">Neobacillus citreus</name>
    <dbReference type="NCBI Taxonomy" id="2833578"/>
    <lineage>
        <taxon>Bacteria</taxon>
        <taxon>Bacillati</taxon>
        <taxon>Bacillota</taxon>
        <taxon>Bacilli</taxon>
        <taxon>Bacillales</taxon>
        <taxon>Bacillaceae</taxon>
        <taxon>Neobacillus</taxon>
    </lineage>
</organism>
<dbReference type="PROSITE" id="PS51186">
    <property type="entry name" value="GNAT"/>
    <property type="match status" value="1"/>
</dbReference>
<comment type="caution">
    <text evidence="2">The sequence shown here is derived from an EMBL/GenBank/DDBJ whole genome shotgun (WGS) entry which is preliminary data.</text>
</comment>
<feature type="domain" description="N-acetyltransferase" evidence="1">
    <location>
        <begin position="180"/>
        <end position="314"/>
    </location>
</feature>
<dbReference type="AlphaFoldDB" id="A0A942Y9X3"/>
<name>A0A942Y9X3_9BACI</name>
<protein>
    <submittedName>
        <fullName evidence="2">GNAT family N-acetyltransferase</fullName>
    </submittedName>
</protein>
<reference evidence="2" key="1">
    <citation type="submission" date="2021-05" db="EMBL/GenBank/DDBJ databases">
        <title>Novel Bacillus species.</title>
        <authorList>
            <person name="Liu G."/>
        </authorList>
    </citation>
    <scope>NUCLEOTIDE SEQUENCE</scope>
    <source>
        <strain evidence="2">FJAT-50051</strain>
    </source>
</reference>
<accession>A0A942Y9X3</accession>